<evidence type="ECO:0000313" key="3">
    <source>
        <dbReference type="Proteomes" id="UP000305417"/>
    </source>
</evidence>
<organism evidence="1 4">
    <name type="scientific">Aliarcobacter cibarius</name>
    <dbReference type="NCBI Taxonomy" id="255507"/>
    <lineage>
        <taxon>Bacteria</taxon>
        <taxon>Pseudomonadati</taxon>
        <taxon>Campylobacterota</taxon>
        <taxon>Epsilonproteobacteria</taxon>
        <taxon>Campylobacterales</taxon>
        <taxon>Arcobacteraceae</taxon>
        <taxon>Aliarcobacter</taxon>
    </lineage>
</organism>
<dbReference type="AlphaFoldDB" id="A0A5J6RGT9"/>
<evidence type="ECO:0000313" key="1">
    <source>
        <dbReference type="EMBL" id="QKJ27177.1"/>
    </source>
</evidence>
<dbReference type="STRING" id="1442598.GCA_000522465_00830"/>
<keyword evidence="3" id="KW-1185">Reference proteome</keyword>
<accession>A0A5J6RGT9</accession>
<dbReference type="OrthoDB" id="5347405at2"/>
<evidence type="ECO:0000313" key="2">
    <source>
        <dbReference type="EMBL" id="TLT01601.1"/>
    </source>
</evidence>
<dbReference type="KEGG" id="acib:ACBT_1268"/>
<dbReference type="Proteomes" id="UP000305417">
    <property type="component" value="Unassembled WGS sequence"/>
</dbReference>
<protein>
    <submittedName>
        <fullName evidence="1">Uncharacterized protein</fullName>
    </submittedName>
</protein>
<evidence type="ECO:0000313" key="4">
    <source>
        <dbReference type="Proteomes" id="UP000509513"/>
    </source>
</evidence>
<dbReference type="EMBL" id="CP054051">
    <property type="protein sequence ID" value="QKJ27177.1"/>
    <property type="molecule type" value="Genomic_DNA"/>
</dbReference>
<dbReference type="EMBL" id="VBUC01000002">
    <property type="protein sequence ID" value="TLT01601.1"/>
    <property type="molecule type" value="Genomic_DNA"/>
</dbReference>
<reference evidence="1 4" key="2">
    <citation type="submission" date="2020-05" db="EMBL/GenBank/DDBJ databases">
        <title>Complete genome sequencing of Campylobacter and Arcobacter type strains.</title>
        <authorList>
            <person name="Miller W.G."/>
            <person name="Yee E."/>
        </authorList>
    </citation>
    <scope>NUCLEOTIDE SEQUENCE [LARGE SCALE GENOMIC DNA]</scope>
    <source>
        <strain evidence="1 4">LMG 21996</strain>
    </source>
</reference>
<reference evidence="2 3" key="1">
    <citation type="submission" date="2019-05" db="EMBL/GenBank/DDBJ databases">
        <title>Arcobacter cibarius and Arcobacter thereius providing challenges in identification an antibiotic susceptibility and Quinolone resistance.</title>
        <authorList>
            <person name="Busch A."/>
            <person name="Hanel I."/>
            <person name="Hotzel H."/>
            <person name="Tomaso H."/>
        </authorList>
    </citation>
    <scope>NUCLEOTIDE SEQUENCE [LARGE SCALE GENOMIC DNA]</scope>
    <source>
        <strain evidence="2 3">16CS0831-2</strain>
    </source>
</reference>
<dbReference type="RefSeq" id="WP_024774967.1">
    <property type="nucleotide sequence ID" value="NZ_CP043857.1"/>
</dbReference>
<gene>
    <name evidence="1" type="ORF">ACBT_1268</name>
    <name evidence="2" type="ORF">FE247_01575</name>
</gene>
<name>A0A5J6RGT9_9BACT</name>
<sequence>MKFEYVGYKPIINQHGVSFKQGKDDKYIYLPFIYEILDAVNSDYDTNKNHSYSIKIDNSNIDKLYKQLLSLNPDLENKINLELEEYKKHIQNKYNEIENRHNMNEIEKYVYINNLKSMEMYRINRAKNKIFYYAAVYAIANLIKIKKIKKLEIPFNEKFWHTLKTLQGVLSAERVSCNLVTYEKDNSINLIFTTNL</sequence>
<dbReference type="Proteomes" id="UP000509513">
    <property type="component" value="Chromosome"/>
</dbReference>
<proteinExistence type="predicted"/>